<reference evidence="2" key="1">
    <citation type="journal article" date="2019" name="Int. J. Syst. Evol. Microbiol.">
        <title>The Global Catalogue of Microorganisms (GCM) 10K type strain sequencing project: providing services to taxonomists for standard genome sequencing and annotation.</title>
        <authorList>
            <consortium name="The Broad Institute Genomics Platform"/>
            <consortium name="The Broad Institute Genome Sequencing Center for Infectious Disease"/>
            <person name="Wu L."/>
            <person name="Ma J."/>
        </authorList>
    </citation>
    <scope>NUCLEOTIDE SEQUENCE [LARGE SCALE GENOMIC DNA]</scope>
    <source>
        <strain evidence="2">JCM 18063</strain>
    </source>
</reference>
<name>A0ABP8XZL8_9MICO</name>
<dbReference type="Proteomes" id="UP001500956">
    <property type="component" value="Unassembled WGS sequence"/>
</dbReference>
<dbReference type="RefSeq" id="WP_172152068.1">
    <property type="nucleotide sequence ID" value="NZ_BAABID010000002.1"/>
</dbReference>
<dbReference type="EMBL" id="BAABID010000002">
    <property type="protein sequence ID" value="GAA4717025.1"/>
    <property type="molecule type" value="Genomic_DNA"/>
</dbReference>
<accession>A0ABP8XZL8</accession>
<protein>
    <submittedName>
        <fullName evidence="1">Uncharacterized protein</fullName>
    </submittedName>
</protein>
<sequence length="77" mass="7750">MGLINDSAGIVTVEYGGDGPEEVPGGGGVVLLGVDECFDGPIVVTYESGHSFDLSGPICPGQELRIKAESAEIVAAS</sequence>
<organism evidence="1 2">
    <name type="scientific">Isoptericola chiayiensis</name>
    <dbReference type="NCBI Taxonomy" id="579446"/>
    <lineage>
        <taxon>Bacteria</taxon>
        <taxon>Bacillati</taxon>
        <taxon>Actinomycetota</taxon>
        <taxon>Actinomycetes</taxon>
        <taxon>Micrococcales</taxon>
        <taxon>Promicromonosporaceae</taxon>
        <taxon>Isoptericola</taxon>
    </lineage>
</organism>
<keyword evidence="2" id="KW-1185">Reference proteome</keyword>
<comment type="caution">
    <text evidence="1">The sequence shown here is derived from an EMBL/GenBank/DDBJ whole genome shotgun (WGS) entry which is preliminary data.</text>
</comment>
<proteinExistence type="predicted"/>
<evidence type="ECO:0000313" key="1">
    <source>
        <dbReference type="EMBL" id="GAA4717025.1"/>
    </source>
</evidence>
<gene>
    <name evidence="1" type="ORF">GCM10023216_01170</name>
</gene>
<evidence type="ECO:0000313" key="2">
    <source>
        <dbReference type="Proteomes" id="UP001500956"/>
    </source>
</evidence>